<reference evidence="4 5" key="1">
    <citation type="journal article" date="2019" name="Int. J. Syst. Evol. Microbiol.">
        <title>Clostridium fermenticellae sp. nov., isolated from the mud in a fermentation cellar for the production of the Chinese liquor, baijiu.</title>
        <authorList>
            <person name="Xu P.X."/>
            <person name="Chai L.J."/>
            <person name="Qiu T."/>
            <person name="Zhang X.J."/>
            <person name="Lu Z.M."/>
            <person name="Xiao C."/>
            <person name="Wang S.T."/>
            <person name="Shen C.H."/>
            <person name="Shi J.S."/>
            <person name="Xu Z.H."/>
        </authorList>
    </citation>
    <scope>NUCLEOTIDE SEQUENCE [LARGE SCALE GENOMIC DNA]</scope>
    <source>
        <strain evidence="4 5">JN500901</strain>
    </source>
</reference>
<dbReference type="Gene3D" id="1.10.357.10">
    <property type="entry name" value="Tetracycline Repressor, domain 2"/>
    <property type="match status" value="1"/>
</dbReference>
<feature type="DNA-binding region" description="H-T-H motif" evidence="2">
    <location>
        <begin position="37"/>
        <end position="56"/>
    </location>
</feature>
<dbReference type="InterPro" id="IPR001647">
    <property type="entry name" value="HTH_TetR"/>
</dbReference>
<dbReference type="PROSITE" id="PS50977">
    <property type="entry name" value="HTH_TETR_2"/>
    <property type="match status" value="1"/>
</dbReference>
<accession>A0A386H4J7</accession>
<evidence type="ECO:0000256" key="2">
    <source>
        <dbReference type="PROSITE-ProRule" id="PRU00335"/>
    </source>
</evidence>
<feature type="domain" description="HTH tetR-type" evidence="3">
    <location>
        <begin position="14"/>
        <end position="74"/>
    </location>
</feature>
<dbReference type="KEGG" id="cfer:D4Z93_08985"/>
<keyword evidence="1 2" id="KW-0238">DNA-binding</keyword>
<dbReference type="GO" id="GO:0003677">
    <property type="term" value="F:DNA binding"/>
    <property type="evidence" value="ECO:0007669"/>
    <property type="project" value="UniProtKB-UniRule"/>
</dbReference>
<dbReference type="PANTHER" id="PTHR43479">
    <property type="entry name" value="ACREF/ENVCD OPERON REPRESSOR-RELATED"/>
    <property type="match status" value="1"/>
</dbReference>
<evidence type="ECO:0000313" key="5">
    <source>
        <dbReference type="Proteomes" id="UP000266301"/>
    </source>
</evidence>
<name>A0A386H4J7_9CLOT</name>
<dbReference type="InterPro" id="IPR009057">
    <property type="entry name" value="Homeodomain-like_sf"/>
</dbReference>
<dbReference type="InterPro" id="IPR050624">
    <property type="entry name" value="HTH-type_Tx_Regulator"/>
</dbReference>
<organism evidence="4 5">
    <name type="scientific">Clostridium fermenticellae</name>
    <dbReference type="NCBI Taxonomy" id="2068654"/>
    <lineage>
        <taxon>Bacteria</taxon>
        <taxon>Bacillati</taxon>
        <taxon>Bacillota</taxon>
        <taxon>Clostridia</taxon>
        <taxon>Eubacteriales</taxon>
        <taxon>Clostridiaceae</taxon>
        <taxon>Clostridium</taxon>
    </lineage>
</organism>
<dbReference type="InterPro" id="IPR039532">
    <property type="entry name" value="TetR_C_Firmicutes"/>
</dbReference>
<dbReference type="AlphaFoldDB" id="A0A386H4J7"/>
<dbReference type="SUPFAM" id="SSF46689">
    <property type="entry name" value="Homeodomain-like"/>
    <property type="match status" value="1"/>
</dbReference>
<proteinExistence type="predicted"/>
<dbReference type="EMBL" id="CP032416">
    <property type="protein sequence ID" value="AYD40657.1"/>
    <property type="molecule type" value="Genomic_DNA"/>
</dbReference>
<dbReference type="Pfam" id="PF00440">
    <property type="entry name" value="TetR_N"/>
    <property type="match status" value="1"/>
</dbReference>
<dbReference type="Pfam" id="PF14278">
    <property type="entry name" value="TetR_C_8"/>
    <property type="match status" value="1"/>
</dbReference>
<evidence type="ECO:0000256" key="1">
    <source>
        <dbReference type="ARBA" id="ARBA00023125"/>
    </source>
</evidence>
<protein>
    <submittedName>
        <fullName evidence="4">TetR family transcriptional regulator</fullName>
    </submittedName>
</protein>
<dbReference type="OrthoDB" id="9810250at2"/>
<sequence length="198" mass="22915">MEVIMSKTEDIRIQKSKNAIQKAFIKLMKKEGFSKITVKELIADAKVNRSTFYAHYLDKYDLLEQLEQKLLNSISENMHKAPVEQILNHKIDNTTLSNYLSNMLKYMYKNGEIFMMLYGNDGDTTFHNKLNQLVLEIYKEKQLSDNFSIPVDYAMSAIIGTITSLIDTWIRKGFVESPENFTEIVMKVSSALQSHLIK</sequence>
<dbReference type="Proteomes" id="UP000266301">
    <property type="component" value="Chromosome"/>
</dbReference>
<evidence type="ECO:0000259" key="3">
    <source>
        <dbReference type="PROSITE" id="PS50977"/>
    </source>
</evidence>
<gene>
    <name evidence="4" type="ORF">D4Z93_08985</name>
</gene>
<evidence type="ECO:0000313" key="4">
    <source>
        <dbReference type="EMBL" id="AYD40657.1"/>
    </source>
</evidence>
<dbReference type="PANTHER" id="PTHR43479:SF7">
    <property type="entry name" value="TETR-FAMILY TRANSCRIPTIONAL REGULATOR"/>
    <property type="match status" value="1"/>
</dbReference>
<keyword evidence="5" id="KW-1185">Reference proteome</keyword>